<sequence>MSEVVVVGCGIIGLYTTYCLINEAGVSPDKITVFAKYMPGDQSILYTSPWAGGNFSCITPNDSETLAFDKYTYTHLAEIQKKLGGPSCGLDNKPSTELWDNYPGDEKIASLKSYLKDFKVVPKSELPEGVEFGIKMTTWDFNCPFFLSNFKKYLEKIGVNFVRKELTHISQAYKARTKAVFNCTGIGAAILKGVEDTKVYPTRGQVVVVKAPHIQQNKMRWGADYATYIIPRPYSNNELVLGGFLQKDNWTADTFELETEDIIKRTTELLPEILDRPLEIIRVAAGLRPSRHGGVRIELEEVEDGKVLIHNYGASGYGYQAGFGSGIVGLYTAWCLVHYAKISPSNIQIIAEFLPGDQSINFTSPWAGGNFSCISPDDSDTLEYDKFTYTHLEELKRALGSNCGLEMKPSTEFWDEYPGDAKINSLKGYLKNFSVIKKSELPSGVAYGIKFTTWNFYCPFFLRNLRAYLEKLNVKFQRKKLTHISQAYLPHTSAVFNCTGNGAFSLSGVKDSNCYPTRGQVLVVKAPHIQENRMRWGLDYATYIIPRPHSDGQLILGGFLQKDNWTADTFDEESKDIIKRTTALLPKILDKPIEVLGVAAGLRPSRYGGARIEAQVIENKLIIHNYGAGGYGYQAGLGMAQRAVDLFDQNKAVLAKL</sequence>
<dbReference type="PANTHER" id="PTHR11530:SF11">
    <property type="entry name" value="D-ASPARTATE OXIDASE"/>
    <property type="match status" value="1"/>
</dbReference>
<comment type="caution">
    <text evidence="7">The sequence shown here is derived from an EMBL/GenBank/DDBJ whole genome shotgun (WGS) entry which is preliminary data.</text>
</comment>
<dbReference type="GO" id="GO:0019478">
    <property type="term" value="P:D-amino acid catabolic process"/>
    <property type="evidence" value="ECO:0007669"/>
    <property type="project" value="TreeGrafter"/>
</dbReference>
<dbReference type="Pfam" id="PF01266">
    <property type="entry name" value="DAO"/>
    <property type="match status" value="1"/>
</dbReference>
<dbReference type="InterPro" id="IPR006181">
    <property type="entry name" value="D-amino_acid_oxidase_CS"/>
</dbReference>
<feature type="domain" description="FAD dependent oxidoreductase" evidence="6">
    <location>
        <begin position="4"/>
        <end position="326"/>
    </location>
</feature>
<dbReference type="InterPro" id="IPR023209">
    <property type="entry name" value="DAO"/>
</dbReference>
<dbReference type="Gene3D" id="3.40.50.720">
    <property type="entry name" value="NAD(P)-binding Rossmann-like Domain"/>
    <property type="match status" value="2"/>
</dbReference>
<keyword evidence="5" id="KW-0560">Oxidoreductase</keyword>
<proteinExistence type="inferred from homology"/>
<keyword evidence="3" id="KW-0285">Flavoprotein</keyword>
<organism evidence="7 8">
    <name type="scientific">Pichia inconspicua</name>
    <dbReference type="NCBI Taxonomy" id="52247"/>
    <lineage>
        <taxon>Eukaryota</taxon>
        <taxon>Fungi</taxon>
        <taxon>Dikarya</taxon>
        <taxon>Ascomycota</taxon>
        <taxon>Saccharomycotina</taxon>
        <taxon>Pichiomycetes</taxon>
        <taxon>Pichiales</taxon>
        <taxon>Pichiaceae</taxon>
        <taxon>Pichia</taxon>
    </lineage>
</organism>
<dbReference type="Proteomes" id="UP000307173">
    <property type="component" value="Unassembled WGS sequence"/>
</dbReference>
<evidence type="ECO:0000256" key="3">
    <source>
        <dbReference type="ARBA" id="ARBA00022630"/>
    </source>
</evidence>
<gene>
    <name evidence="7" type="ORF">CANINC_003408</name>
</gene>
<dbReference type="STRING" id="52247.A0A4T0WYV2"/>
<evidence type="ECO:0000313" key="8">
    <source>
        <dbReference type="Proteomes" id="UP000307173"/>
    </source>
</evidence>
<name>A0A4T0WYV2_9ASCO</name>
<dbReference type="PROSITE" id="PS00677">
    <property type="entry name" value="DAO"/>
    <property type="match status" value="1"/>
</dbReference>
<dbReference type="SUPFAM" id="SSF51971">
    <property type="entry name" value="Nucleotide-binding domain"/>
    <property type="match status" value="2"/>
</dbReference>
<reference evidence="7 8" key="1">
    <citation type="journal article" date="2019" name="Front. Genet.">
        <title>Whole-Genome Sequencing of the Opportunistic Yeast Pathogen Candida inconspicua Uncovers Its Hybrid Origin.</title>
        <authorList>
            <person name="Mixao V."/>
            <person name="Hansen A.P."/>
            <person name="Saus E."/>
            <person name="Boekhout T."/>
            <person name="Lass-Florl C."/>
            <person name="Gabaldon T."/>
        </authorList>
    </citation>
    <scope>NUCLEOTIDE SEQUENCE [LARGE SCALE GENOMIC DNA]</scope>
    <source>
        <strain evidence="7 8">CBS 180</strain>
    </source>
</reference>
<dbReference type="OrthoDB" id="2015447at2759"/>
<accession>A0A4T0WYV2</accession>
<protein>
    <recommendedName>
        <fullName evidence="6">FAD dependent oxidoreductase domain-containing protein</fullName>
    </recommendedName>
</protein>
<evidence type="ECO:0000256" key="5">
    <source>
        <dbReference type="ARBA" id="ARBA00023002"/>
    </source>
</evidence>
<evidence type="ECO:0000313" key="7">
    <source>
        <dbReference type="EMBL" id="TID21924.1"/>
    </source>
</evidence>
<evidence type="ECO:0000259" key="6">
    <source>
        <dbReference type="Pfam" id="PF01266"/>
    </source>
</evidence>
<dbReference type="GO" id="GO:0005737">
    <property type="term" value="C:cytoplasm"/>
    <property type="evidence" value="ECO:0007669"/>
    <property type="project" value="TreeGrafter"/>
</dbReference>
<evidence type="ECO:0000256" key="1">
    <source>
        <dbReference type="ARBA" id="ARBA00001974"/>
    </source>
</evidence>
<evidence type="ECO:0000256" key="2">
    <source>
        <dbReference type="ARBA" id="ARBA00006730"/>
    </source>
</evidence>
<dbReference type="Gene3D" id="3.30.9.10">
    <property type="entry name" value="D-Amino Acid Oxidase, subunit A, domain 2"/>
    <property type="match status" value="2"/>
</dbReference>
<comment type="similarity">
    <text evidence="2">Belongs to the DAMOX/DASOX family.</text>
</comment>
<comment type="cofactor">
    <cofactor evidence="1">
        <name>FAD</name>
        <dbReference type="ChEBI" id="CHEBI:57692"/>
    </cofactor>
</comment>
<dbReference type="GO" id="GO:0071949">
    <property type="term" value="F:FAD binding"/>
    <property type="evidence" value="ECO:0007669"/>
    <property type="project" value="InterPro"/>
</dbReference>
<dbReference type="EMBL" id="SELW01000551">
    <property type="protein sequence ID" value="TID21924.1"/>
    <property type="molecule type" value="Genomic_DNA"/>
</dbReference>
<keyword evidence="4" id="KW-0274">FAD</keyword>
<dbReference type="GO" id="GO:0003884">
    <property type="term" value="F:D-amino-acid oxidase activity"/>
    <property type="evidence" value="ECO:0007669"/>
    <property type="project" value="InterPro"/>
</dbReference>
<keyword evidence="8" id="KW-1185">Reference proteome</keyword>
<dbReference type="SUPFAM" id="SSF54373">
    <property type="entry name" value="FAD-linked reductases, C-terminal domain"/>
    <property type="match status" value="2"/>
</dbReference>
<dbReference type="InterPro" id="IPR006076">
    <property type="entry name" value="FAD-dep_OxRdtase"/>
</dbReference>
<dbReference type="PANTHER" id="PTHR11530">
    <property type="entry name" value="D-AMINO ACID OXIDASE"/>
    <property type="match status" value="1"/>
</dbReference>
<dbReference type="AlphaFoldDB" id="A0A4T0WYV2"/>
<evidence type="ECO:0000256" key="4">
    <source>
        <dbReference type="ARBA" id="ARBA00022827"/>
    </source>
</evidence>